<evidence type="ECO:0000313" key="5">
    <source>
        <dbReference type="EMBL" id="MBE9041474.1"/>
    </source>
</evidence>
<feature type="repeat" description="TPR" evidence="3">
    <location>
        <begin position="993"/>
        <end position="1026"/>
    </location>
</feature>
<evidence type="ECO:0000256" key="1">
    <source>
        <dbReference type="ARBA" id="ARBA00022737"/>
    </source>
</evidence>
<dbReference type="InterPro" id="IPR037919">
    <property type="entry name" value="OGT"/>
</dbReference>
<comment type="caution">
    <text evidence="5">The sequence shown here is derived from an EMBL/GenBank/DDBJ whole genome shotgun (WGS) entry which is preliminary data.</text>
</comment>
<dbReference type="EMBL" id="JADEXN010000200">
    <property type="protein sequence ID" value="MBE9041474.1"/>
    <property type="molecule type" value="Genomic_DNA"/>
</dbReference>
<dbReference type="GO" id="GO:0006493">
    <property type="term" value="P:protein O-linked glycosylation"/>
    <property type="evidence" value="ECO:0007669"/>
    <property type="project" value="InterPro"/>
</dbReference>
<feature type="repeat" description="TPR" evidence="3">
    <location>
        <begin position="225"/>
        <end position="258"/>
    </location>
</feature>
<feature type="repeat" description="TPR" evidence="3">
    <location>
        <begin position="82"/>
        <end position="115"/>
    </location>
</feature>
<dbReference type="InterPro" id="IPR011990">
    <property type="entry name" value="TPR-like_helical_dom_sf"/>
</dbReference>
<feature type="repeat" description="TPR" evidence="3">
    <location>
        <begin position="191"/>
        <end position="224"/>
    </location>
</feature>
<keyword evidence="6" id="KW-1185">Reference proteome</keyword>
<dbReference type="InterPro" id="IPR006597">
    <property type="entry name" value="Sel1-like"/>
</dbReference>
<feature type="non-terminal residue" evidence="5">
    <location>
        <position position="1139"/>
    </location>
</feature>
<dbReference type="RefSeq" id="WP_264321680.1">
    <property type="nucleotide sequence ID" value="NZ_JADEXN010000200.1"/>
</dbReference>
<dbReference type="PROSITE" id="PS50293">
    <property type="entry name" value="TPR_REGION"/>
    <property type="match status" value="4"/>
</dbReference>
<feature type="repeat" description="TPR" evidence="3">
    <location>
        <begin position="1029"/>
        <end position="1062"/>
    </location>
</feature>
<dbReference type="PANTHER" id="PTHR44366:SF1">
    <property type="entry name" value="UDP-N-ACETYLGLUCOSAMINE--PEPTIDE N-ACETYLGLUCOSAMINYLTRANSFERASE 110 KDA SUBUNIT"/>
    <property type="match status" value="1"/>
</dbReference>
<dbReference type="Pfam" id="PF13371">
    <property type="entry name" value="TPR_9"/>
    <property type="match status" value="1"/>
</dbReference>
<feature type="repeat" description="TPR" evidence="3">
    <location>
        <begin position="959"/>
        <end position="992"/>
    </location>
</feature>
<proteinExistence type="predicted"/>
<keyword evidence="1" id="KW-0677">Repeat</keyword>
<dbReference type="Pfam" id="PF00515">
    <property type="entry name" value="TPR_1"/>
    <property type="match status" value="1"/>
</dbReference>
<feature type="repeat" description="TPR" evidence="3">
    <location>
        <begin position="157"/>
        <end position="190"/>
    </location>
</feature>
<evidence type="ECO:0000256" key="3">
    <source>
        <dbReference type="PROSITE-ProRule" id="PRU00339"/>
    </source>
</evidence>
<dbReference type="SMART" id="SM00671">
    <property type="entry name" value="SEL1"/>
    <property type="match status" value="3"/>
</dbReference>
<keyword evidence="2 3" id="KW-0802">TPR repeat</keyword>
<name>A0A928VXL1_9CYAN</name>
<dbReference type="Proteomes" id="UP000621799">
    <property type="component" value="Unassembled WGS sequence"/>
</dbReference>
<evidence type="ECO:0000313" key="6">
    <source>
        <dbReference type="Proteomes" id="UP000621799"/>
    </source>
</evidence>
<accession>A0A928VXL1</accession>
<reference evidence="5" key="1">
    <citation type="submission" date="2020-10" db="EMBL/GenBank/DDBJ databases">
        <authorList>
            <person name="Castelo-Branco R."/>
            <person name="Eusebio N."/>
            <person name="Adriana R."/>
            <person name="Vieira A."/>
            <person name="Brugerolle De Fraissinette N."/>
            <person name="Rezende De Castro R."/>
            <person name="Schneider M.P."/>
            <person name="Vasconcelos V."/>
            <person name="Leao P.N."/>
        </authorList>
    </citation>
    <scope>NUCLEOTIDE SEQUENCE</scope>
    <source>
        <strain evidence="5">LEGE 11467</strain>
    </source>
</reference>
<dbReference type="PANTHER" id="PTHR44366">
    <property type="entry name" value="UDP-N-ACETYLGLUCOSAMINE--PEPTIDE N-ACETYLGLUCOSAMINYLTRANSFERASE 110 KDA SUBUNIT"/>
    <property type="match status" value="1"/>
</dbReference>
<evidence type="ECO:0000256" key="2">
    <source>
        <dbReference type="ARBA" id="ARBA00022803"/>
    </source>
</evidence>
<dbReference type="Gene3D" id="1.25.40.10">
    <property type="entry name" value="Tetratricopeptide repeat domain"/>
    <property type="match status" value="5"/>
</dbReference>
<dbReference type="SUPFAM" id="SSF48452">
    <property type="entry name" value="TPR-like"/>
    <property type="match status" value="3"/>
</dbReference>
<protein>
    <submittedName>
        <fullName evidence="5">Tetratricopeptide repeat protein</fullName>
    </submittedName>
</protein>
<dbReference type="InterPro" id="IPR019734">
    <property type="entry name" value="TPR_rpt"/>
</dbReference>
<dbReference type="Pfam" id="PF07719">
    <property type="entry name" value="TPR_2"/>
    <property type="match status" value="1"/>
</dbReference>
<evidence type="ECO:0000259" key="4">
    <source>
        <dbReference type="Pfam" id="PF04577"/>
    </source>
</evidence>
<dbReference type="Pfam" id="PF13432">
    <property type="entry name" value="TPR_16"/>
    <property type="match status" value="2"/>
</dbReference>
<dbReference type="PROSITE" id="PS50005">
    <property type="entry name" value="TPR"/>
    <property type="match status" value="9"/>
</dbReference>
<dbReference type="SMART" id="SM00028">
    <property type="entry name" value="TPR"/>
    <property type="match status" value="14"/>
</dbReference>
<sequence>MSSTIASHSAIDWVTVQMTLAHQLGDRGEVDAAIDTYTKILQRQPRSVAARVALGQLYEGRGKELEAIDGYRQGLQFSPEEPELWLRLGNCYYRGQDLDRAVDCYERAIAIQPDCIRALYQLGIVLHDRGQLEAAACRFEQVIDLCTAGDRSHPDFANAYNNLGCIFLTLRQFDRALAAYDRAREISPDRAALHNNLGQLWFFRGNLDRAIAAYSQAVQLEPENGLFHHNLGLTLQKQNQHPGAIEAFKRAIELDRNLLIAYDDRARSSMACGEFGEAFADLSDLLQQQPHWVEGYTRKARQRVREDDLERARAACGGFLTALQRQSSIVEICEWLALVHHYRSRVRLALGDECGAATHARQAWEIQLFSRWRCWWLVFCLMRLPSVEATWLFRGVTIASRSRETVSELGLPRSDDIESASVAPISPPLGVYSRTWDWWRATHRGDYIDLGSGIVPACALEPFLEPLREPRTQAGATQQNCQGLNCNKCLKRIFNGFGLTHQGEGIYECRNTQSLEFSHRDPFVAVIPEGRIWSMPQKSWWEVCEAIAVISPDGYLLEDISREYPDRLPNCESQERPQHRLFQRKELPPIEYIDGTVVSLVGLSANVYFHWMVDILPRVEILRRSQIDWNQVDGFLVNQNQQPFQRETLSKLGIPPEKIIQSDRHSHIQARQLIVPSFSGYLGWASPETIDFLRQSFLPAAISTFSQTDCHFPDRIYINRADAKYRHLFNEGEIVRQLEAWGFVSVALETMSFFEQILLFHRAKVIVAPHGSGLTNILFCQPNAQIVELTSPNYIRHYYRAISQHLNLQHDYVVGELFTSRFLRDLIYPSTLAEDIYFEPRLVKKTFHKLGVMQTLSSVRLNRSNFHSSQSDRIDGNISSIESKIAPNTSAIDLQKQADNFLSQKKFSEAIELGQKAIEADPNLASAYKIVGNALRANSQLEEAKCWYEKAIQVQPLYAEAYANIGNIFFQQQQWKPAIEYYQKAIETRPNFAGAYHHLSKVWLKVGNTRSAADCLYRAYELDPKLGRAEEHLNLGNSLLQQNQLTQAISCYRRALELNSQLFGAHQNLAEALTRQGRFVEATQYYRMAVKLGLTNSNSIQQVTSDRQVTSEPLFSQTSNPPSSLASLQTTQEAAIVPT</sequence>
<dbReference type="AlphaFoldDB" id="A0A928VXL1"/>
<dbReference type="InterPro" id="IPR013105">
    <property type="entry name" value="TPR_2"/>
</dbReference>
<dbReference type="Pfam" id="PF13414">
    <property type="entry name" value="TPR_11"/>
    <property type="match status" value="1"/>
</dbReference>
<feature type="domain" description="Glycosyltransferase 61 catalytic" evidence="4">
    <location>
        <begin position="608"/>
        <end position="787"/>
    </location>
</feature>
<dbReference type="InterPro" id="IPR049625">
    <property type="entry name" value="Glyco_transf_61_cat"/>
</dbReference>
<organism evidence="5 6">
    <name type="scientific">Zarconia navalis LEGE 11467</name>
    <dbReference type="NCBI Taxonomy" id="1828826"/>
    <lineage>
        <taxon>Bacteria</taxon>
        <taxon>Bacillati</taxon>
        <taxon>Cyanobacteriota</taxon>
        <taxon>Cyanophyceae</taxon>
        <taxon>Oscillatoriophycideae</taxon>
        <taxon>Oscillatoriales</taxon>
        <taxon>Oscillatoriales incertae sedis</taxon>
        <taxon>Zarconia</taxon>
        <taxon>Zarconia navalis</taxon>
    </lineage>
</organism>
<feature type="repeat" description="TPR" evidence="3">
    <location>
        <begin position="925"/>
        <end position="958"/>
    </location>
</feature>
<dbReference type="Pfam" id="PF04577">
    <property type="entry name" value="Glyco_transf_61"/>
    <property type="match status" value="1"/>
</dbReference>
<gene>
    <name evidence="5" type="ORF">IQ235_11845</name>
</gene>
<feature type="repeat" description="TPR" evidence="3">
    <location>
        <begin position="48"/>
        <end position="81"/>
    </location>
</feature>
<dbReference type="GO" id="GO:0097363">
    <property type="term" value="F:protein O-acetylglucosaminyltransferase activity"/>
    <property type="evidence" value="ECO:0007669"/>
    <property type="project" value="TreeGrafter"/>
</dbReference>